<sequence>MTSKRKSIGEQVASIDMTEFEKRKRESAPPPSSPVTSSAETPTRPHTGVGMVLNAITDKGNLERELADTKQRLAEYQESELVRSIDPATIRRSVWANRLQENFAGQAWDAFKAEIESAGGNVEPIKVRRVFYGKTRSAVTQQHNYEIVFGHRRHQACLELGMPVKAVIVESMDDKSLFVEMDRENRVRQNLSAWEQGRMYNNALQEGLFPSIRQLAQELGVNLSNASRSCKLAQLPDEVVNAFQSPLVLQVRWAKDLADALQADEKGLLDRARELHTMKGKLKPAEVLSRLLAATNMQNRSSDIEINSAGKKAASLKVGANGRAVVEFEAGVLNPEKHQALAQLIAEFLHKEET</sequence>
<dbReference type="Gene3D" id="3.90.1530.10">
    <property type="entry name" value="Conserved hypothetical protein from pyrococcus furiosus pfu- 392566-001, ParB domain"/>
    <property type="match status" value="1"/>
</dbReference>
<name>A0A240UJ10_9BURK</name>
<dbReference type="KEGG" id="acip:CBP36_21200"/>
<accession>A0A240UJ10</accession>
<dbReference type="GO" id="GO:0007059">
    <property type="term" value="P:chromosome segregation"/>
    <property type="evidence" value="ECO:0007669"/>
    <property type="project" value="TreeGrafter"/>
</dbReference>
<dbReference type="CDD" id="cd16405">
    <property type="entry name" value="RepB_like_N"/>
    <property type="match status" value="1"/>
</dbReference>
<dbReference type="NCBIfam" id="TIGR00180">
    <property type="entry name" value="parB_part"/>
    <property type="match status" value="1"/>
</dbReference>
<dbReference type="InterPro" id="IPR040873">
    <property type="entry name" value="SoPB_HTH"/>
</dbReference>
<dbReference type="Gene3D" id="1.10.10.2830">
    <property type="match status" value="1"/>
</dbReference>
<keyword evidence="4" id="KW-0614">Plasmid</keyword>
<gene>
    <name evidence="4" type="ORF">CBP36_21200</name>
</gene>
<dbReference type="SUPFAM" id="SSF109709">
    <property type="entry name" value="KorB DNA-binding domain-like"/>
    <property type="match status" value="1"/>
</dbReference>
<evidence type="ECO:0000313" key="5">
    <source>
        <dbReference type="Proteomes" id="UP000194440"/>
    </source>
</evidence>
<protein>
    <recommendedName>
        <fullName evidence="3">ParB-like N-terminal domain-containing protein</fullName>
    </recommendedName>
</protein>
<dbReference type="Proteomes" id="UP000194440">
    <property type="component" value="Plasmid pACP4.3"/>
</dbReference>
<keyword evidence="5" id="KW-1185">Reference proteome</keyword>
<dbReference type="AlphaFoldDB" id="A0A240UJ10"/>
<dbReference type="SUPFAM" id="SSF110849">
    <property type="entry name" value="ParB/Sulfiredoxin"/>
    <property type="match status" value="1"/>
</dbReference>
<feature type="domain" description="ParB-like N-terminal" evidence="3">
    <location>
        <begin position="83"/>
        <end position="191"/>
    </location>
</feature>
<dbReference type="InterPro" id="IPR050336">
    <property type="entry name" value="Chromosome_partition/occlusion"/>
</dbReference>
<feature type="region of interest" description="Disordered" evidence="2">
    <location>
        <begin position="1"/>
        <end position="49"/>
    </location>
</feature>
<proteinExistence type="inferred from homology"/>
<evidence type="ECO:0000256" key="2">
    <source>
        <dbReference type="SAM" id="MobiDB-lite"/>
    </source>
</evidence>
<dbReference type="PANTHER" id="PTHR33375">
    <property type="entry name" value="CHROMOSOME-PARTITIONING PROTEIN PARB-RELATED"/>
    <property type="match status" value="1"/>
</dbReference>
<geneLocation type="plasmid" evidence="4 5">
    <name>pACP4.3</name>
</geneLocation>
<dbReference type="InterPro" id="IPR037972">
    <property type="entry name" value="RepB_N"/>
</dbReference>
<evidence type="ECO:0000313" key="4">
    <source>
        <dbReference type="EMBL" id="ART61487.1"/>
    </source>
</evidence>
<dbReference type="GO" id="GO:0005694">
    <property type="term" value="C:chromosome"/>
    <property type="evidence" value="ECO:0007669"/>
    <property type="project" value="TreeGrafter"/>
</dbReference>
<dbReference type="OrthoDB" id="9150072at2"/>
<dbReference type="InterPro" id="IPR003115">
    <property type="entry name" value="ParB_N"/>
</dbReference>
<dbReference type="EMBL" id="CP021369">
    <property type="protein sequence ID" value="ART61487.1"/>
    <property type="molecule type" value="Genomic_DNA"/>
</dbReference>
<dbReference type="PANTHER" id="PTHR33375:SF1">
    <property type="entry name" value="CHROMOSOME-PARTITIONING PROTEIN PARB-RELATED"/>
    <property type="match status" value="1"/>
</dbReference>
<reference evidence="4" key="1">
    <citation type="submission" date="2017-05" db="EMBL/GenBank/DDBJ databases">
        <title>Polyphasic characterization of four soil-derived phenanthrene-degrading Acidovorax strains and proposal of Acidovorax phenanthrenivorans sp. nov.</title>
        <authorList>
            <person name="Singleton D."/>
            <person name="Lee J."/>
            <person name="Dickey A.N."/>
            <person name="Stroud A."/>
            <person name="Scholl E.H."/>
            <person name="Wright F.A."/>
            <person name="Aitken M.D."/>
        </authorList>
    </citation>
    <scope>NUCLEOTIDE SEQUENCE</scope>
    <source>
        <strain evidence="4">P4</strain>
        <plasmid evidence="4">pACP4.3</plasmid>
    </source>
</reference>
<dbReference type="RefSeq" id="WP_086929192.1">
    <property type="nucleotide sequence ID" value="NZ_CP021369.1"/>
</dbReference>
<organism evidence="4 5">
    <name type="scientific">Acidovorax carolinensis</name>
    <dbReference type="NCBI Taxonomy" id="553814"/>
    <lineage>
        <taxon>Bacteria</taxon>
        <taxon>Pseudomonadati</taxon>
        <taxon>Pseudomonadota</taxon>
        <taxon>Betaproteobacteria</taxon>
        <taxon>Burkholderiales</taxon>
        <taxon>Comamonadaceae</taxon>
        <taxon>Acidovorax</taxon>
    </lineage>
</organism>
<dbReference type="InterPro" id="IPR004437">
    <property type="entry name" value="ParB/RepB/Spo0J"/>
</dbReference>
<dbReference type="Pfam" id="PF18090">
    <property type="entry name" value="SoPB_HTH"/>
    <property type="match status" value="1"/>
</dbReference>
<dbReference type="SMART" id="SM00470">
    <property type="entry name" value="ParB"/>
    <property type="match status" value="1"/>
</dbReference>
<dbReference type="InterPro" id="IPR036086">
    <property type="entry name" value="ParB/Sulfiredoxin_sf"/>
</dbReference>
<dbReference type="Pfam" id="PF02195">
    <property type="entry name" value="ParB_N"/>
    <property type="match status" value="1"/>
</dbReference>
<comment type="similarity">
    <text evidence="1">Belongs to the ParB family.</text>
</comment>
<evidence type="ECO:0000259" key="3">
    <source>
        <dbReference type="SMART" id="SM00470"/>
    </source>
</evidence>
<evidence type="ECO:0000256" key="1">
    <source>
        <dbReference type="ARBA" id="ARBA00006295"/>
    </source>
</evidence>
<dbReference type="GO" id="GO:0003677">
    <property type="term" value="F:DNA binding"/>
    <property type="evidence" value="ECO:0007669"/>
    <property type="project" value="InterPro"/>
</dbReference>